<comment type="caution">
    <text evidence="3">The sequence shown here is derived from an EMBL/GenBank/DDBJ whole genome shotgun (WGS) entry which is preliminary data.</text>
</comment>
<evidence type="ECO:0000259" key="1">
    <source>
        <dbReference type="Pfam" id="PF01408"/>
    </source>
</evidence>
<dbReference type="InterPro" id="IPR036291">
    <property type="entry name" value="NAD(P)-bd_dom_sf"/>
</dbReference>
<feature type="domain" description="Gfo/Idh/MocA-like oxidoreductase N-terminal" evidence="1">
    <location>
        <begin position="6"/>
        <end position="122"/>
    </location>
</feature>
<dbReference type="InterPro" id="IPR004104">
    <property type="entry name" value="Gfo/Idh/MocA-like_OxRdtase_C"/>
</dbReference>
<dbReference type="PANTHER" id="PTHR43377:SF1">
    <property type="entry name" value="BILIVERDIN REDUCTASE A"/>
    <property type="match status" value="1"/>
</dbReference>
<organism evidence="3 4">
    <name type="scientific">Christiangramia antarctica</name>
    <dbReference type="NCBI Taxonomy" id="2058158"/>
    <lineage>
        <taxon>Bacteria</taxon>
        <taxon>Pseudomonadati</taxon>
        <taxon>Bacteroidota</taxon>
        <taxon>Flavobacteriia</taxon>
        <taxon>Flavobacteriales</taxon>
        <taxon>Flavobacteriaceae</taxon>
        <taxon>Christiangramia</taxon>
    </lineage>
</organism>
<dbReference type="SUPFAM" id="SSF55347">
    <property type="entry name" value="Glyceraldehyde-3-phosphate dehydrogenase-like, C-terminal domain"/>
    <property type="match status" value="1"/>
</dbReference>
<proteinExistence type="predicted"/>
<dbReference type="InterPro" id="IPR000683">
    <property type="entry name" value="Gfo/Idh/MocA-like_OxRdtase_N"/>
</dbReference>
<reference evidence="4" key="1">
    <citation type="journal article" date="2019" name="Int. J. Syst. Evol. Microbiol.">
        <title>The Global Catalogue of Microorganisms (GCM) 10K type strain sequencing project: providing services to taxonomists for standard genome sequencing and annotation.</title>
        <authorList>
            <consortium name="The Broad Institute Genomics Platform"/>
            <consortium name="The Broad Institute Genome Sequencing Center for Infectious Disease"/>
            <person name="Wu L."/>
            <person name="Ma J."/>
        </authorList>
    </citation>
    <scope>NUCLEOTIDE SEQUENCE [LARGE SCALE GENOMIC DNA]</scope>
    <source>
        <strain evidence="4">KCTC 52925</strain>
    </source>
</reference>
<dbReference type="PANTHER" id="PTHR43377">
    <property type="entry name" value="BILIVERDIN REDUCTASE A"/>
    <property type="match status" value="1"/>
</dbReference>
<evidence type="ECO:0000259" key="2">
    <source>
        <dbReference type="Pfam" id="PF02894"/>
    </source>
</evidence>
<dbReference type="EMBL" id="JBHUOJ010000010">
    <property type="protein sequence ID" value="MFD2832926.1"/>
    <property type="molecule type" value="Genomic_DNA"/>
</dbReference>
<dbReference type="Gene3D" id="3.30.360.10">
    <property type="entry name" value="Dihydrodipicolinate Reductase, domain 2"/>
    <property type="match status" value="1"/>
</dbReference>
<gene>
    <name evidence="3" type="ORF">ACFSYS_06455</name>
</gene>
<accession>A0ABW5X1G1</accession>
<dbReference type="Pfam" id="PF02894">
    <property type="entry name" value="GFO_IDH_MocA_C"/>
    <property type="match status" value="1"/>
</dbReference>
<dbReference type="RefSeq" id="WP_251742656.1">
    <property type="nucleotide sequence ID" value="NZ_JBHUOJ010000010.1"/>
</dbReference>
<name>A0ABW5X1G1_9FLAO</name>
<dbReference type="InterPro" id="IPR051450">
    <property type="entry name" value="Gfo/Idh/MocA_Oxidoreductases"/>
</dbReference>
<dbReference type="Pfam" id="PF01408">
    <property type="entry name" value="GFO_IDH_MocA"/>
    <property type="match status" value="1"/>
</dbReference>
<feature type="domain" description="Gfo/Idh/MocA-like oxidoreductase C-terminal" evidence="2">
    <location>
        <begin position="136"/>
        <end position="343"/>
    </location>
</feature>
<protein>
    <submittedName>
        <fullName evidence="3">Gfo/Idh/MocA family protein</fullName>
    </submittedName>
</protein>
<evidence type="ECO:0000313" key="4">
    <source>
        <dbReference type="Proteomes" id="UP001597438"/>
    </source>
</evidence>
<sequence>MERKVGIGLIGSQFITTIHAEALRRVPNAEILAVISPTPGNAEAFARKNNIPHHFTQLEKMLEMKEIDMVVVGAPNFLHCEIVLKAAQAGKHVVVEKPLCLNLQEADKMIAACKKAKVKLMYAEELCFTPKYVRLKELLDEGALGKPVLFKQSEKHDGPHSEHFWDVEKSGGGVTMDMGCHAIQFFRWLNGKNPIKSVYAQMNTSVHTGKTRGDDNAIIILEFENGTIGVAEESWTKLGGMEDKAEIHGSEGVAYADVLQGSSIQTYSKKGVGYAVEKAGSTVGWSFTIYEEIWNYGFPQEFEHFVDCVQNNKQPLVTGEDGRTVLEVIFAAYESAGTGKKVYLPFKTEADRPYKLWKKRDKTIKNG</sequence>
<dbReference type="Proteomes" id="UP001597438">
    <property type="component" value="Unassembled WGS sequence"/>
</dbReference>
<dbReference type="SUPFAM" id="SSF51735">
    <property type="entry name" value="NAD(P)-binding Rossmann-fold domains"/>
    <property type="match status" value="1"/>
</dbReference>
<evidence type="ECO:0000313" key="3">
    <source>
        <dbReference type="EMBL" id="MFD2832926.1"/>
    </source>
</evidence>
<keyword evidence="4" id="KW-1185">Reference proteome</keyword>
<dbReference type="Gene3D" id="3.40.50.720">
    <property type="entry name" value="NAD(P)-binding Rossmann-like Domain"/>
    <property type="match status" value="1"/>
</dbReference>